<organism evidence="2 3">
    <name type="scientific">Companilactobacillus kimchii DSM 13961 = JCM 10707</name>
    <dbReference type="NCBI Taxonomy" id="1423765"/>
    <lineage>
        <taxon>Bacteria</taxon>
        <taxon>Bacillati</taxon>
        <taxon>Bacillota</taxon>
        <taxon>Bacilli</taxon>
        <taxon>Lactobacillales</taxon>
        <taxon>Lactobacillaceae</taxon>
        <taxon>Companilactobacillus</taxon>
        <taxon>Companilactobacillus kimchii</taxon>
    </lineage>
</organism>
<gene>
    <name evidence="2" type="ORF">FC97_GL000783</name>
</gene>
<keyword evidence="3" id="KW-1185">Reference proteome</keyword>
<comment type="caution">
    <text evidence="2">The sequence shown here is derived from an EMBL/GenBank/DDBJ whole genome shotgun (WGS) entry which is preliminary data.</text>
</comment>
<evidence type="ECO:0000256" key="1">
    <source>
        <dbReference type="ARBA" id="ARBA00023025"/>
    </source>
</evidence>
<reference evidence="2 3" key="1">
    <citation type="journal article" date="2015" name="Genome Announc.">
        <title>Expanding the biotechnology potential of lactobacilli through comparative genomics of 213 strains and associated genera.</title>
        <authorList>
            <person name="Sun Z."/>
            <person name="Harris H.M."/>
            <person name="McCann A."/>
            <person name="Guo C."/>
            <person name="Argimon S."/>
            <person name="Zhang W."/>
            <person name="Yang X."/>
            <person name="Jeffery I.B."/>
            <person name="Cooney J.C."/>
            <person name="Kagawa T.F."/>
            <person name="Liu W."/>
            <person name="Song Y."/>
            <person name="Salvetti E."/>
            <person name="Wrobel A."/>
            <person name="Rasinkangas P."/>
            <person name="Parkhill J."/>
            <person name="Rea M.C."/>
            <person name="O'Sullivan O."/>
            <person name="Ritari J."/>
            <person name="Douillard F.P."/>
            <person name="Paul Ross R."/>
            <person name="Yang R."/>
            <person name="Briner A.E."/>
            <person name="Felis G.E."/>
            <person name="de Vos W.M."/>
            <person name="Barrangou R."/>
            <person name="Klaenhammer T.R."/>
            <person name="Caufield P.W."/>
            <person name="Cui Y."/>
            <person name="Zhang H."/>
            <person name="O'Toole P.W."/>
        </authorList>
    </citation>
    <scope>NUCLEOTIDE SEQUENCE [LARGE SCALE GENOMIC DNA]</scope>
    <source>
        <strain evidence="2 3">DSM 13961</strain>
    </source>
</reference>
<keyword evidence="1" id="KW-0079">Bacteriocin immunity</keyword>
<evidence type="ECO:0000313" key="3">
    <source>
        <dbReference type="Proteomes" id="UP000051499"/>
    </source>
</evidence>
<name>A0ABR5NSA2_9LACO</name>
<dbReference type="Gene3D" id="1.20.1440.50">
    <property type="entry name" value="Ta0600-like"/>
    <property type="match status" value="1"/>
</dbReference>
<dbReference type="Proteomes" id="UP000051499">
    <property type="component" value="Unassembled WGS sequence"/>
</dbReference>
<sequence length="78" mass="9176">MKLKKTLGQFINELKKQHNIGQVSSLICKYIANEYMKDSNGFPKSLIDLYYESRRINSKCEDIEWSATQAGLIWFERI</sequence>
<evidence type="ECO:0000313" key="2">
    <source>
        <dbReference type="EMBL" id="KRK51093.1"/>
    </source>
</evidence>
<dbReference type="InterPro" id="IPR023130">
    <property type="entry name" value="Ta0600-like_sf"/>
</dbReference>
<dbReference type="EMBL" id="AZDH01000017">
    <property type="protein sequence ID" value="KRK51093.1"/>
    <property type="molecule type" value="Genomic_DNA"/>
</dbReference>
<proteinExistence type="predicted"/>
<dbReference type="RefSeq" id="WP_143442703.1">
    <property type="nucleotide sequence ID" value="NZ_AZDH01000017.1"/>
</dbReference>
<dbReference type="SUPFAM" id="SSF109797">
    <property type="entry name" value="Bacteriocin immunity protein-like"/>
    <property type="match status" value="1"/>
</dbReference>
<protein>
    <submittedName>
        <fullName evidence="2">Uncharacterized protein</fullName>
    </submittedName>
</protein>
<accession>A0ABR5NSA2</accession>